<comment type="subcellular location">
    <subcellularLocation>
        <location evidence="1">Nucleus</location>
    </subcellularLocation>
</comment>
<protein>
    <recommendedName>
        <fullName evidence="7">TCP domain-containing protein</fullName>
    </recommendedName>
</protein>
<reference evidence="8 9" key="1">
    <citation type="journal article" date="2018" name="Proc. Natl. Acad. Sci. U.S.A.">
        <title>Draft genome sequence of Camellia sinensis var. sinensis provides insights into the evolution of the tea genome and tea quality.</title>
        <authorList>
            <person name="Wei C."/>
            <person name="Yang H."/>
            <person name="Wang S."/>
            <person name="Zhao J."/>
            <person name="Liu C."/>
            <person name="Gao L."/>
            <person name="Xia E."/>
            <person name="Lu Y."/>
            <person name="Tai Y."/>
            <person name="She G."/>
            <person name="Sun J."/>
            <person name="Cao H."/>
            <person name="Tong W."/>
            <person name="Gao Q."/>
            <person name="Li Y."/>
            <person name="Deng W."/>
            <person name="Jiang X."/>
            <person name="Wang W."/>
            <person name="Chen Q."/>
            <person name="Zhang S."/>
            <person name="Li H."/>
            <person name="Wu J."/>
            <person name="Wang P."/>
            <person name="Li P."/>
            <person name="Shi C."/>
            <person name="Zheng F."/>
            <person name="Jian J."/>
            <person name="Huang B."/>
            <person name="Shan D."/>
            <person name="Shi M."/>
            <person name="Fang C."/>
            <person name="Yue Y."/>
            <person name="Li F."/>
            <person name="Li D."/>
            <person name="Wei S."/>
            <person name="Han B."/>
            <person name="Jiang C."/>
            <person name="Yin Y."/>
            <person name="Xia T."/>
            <person name="Zhang Z."/>
            <person name="Bennetzen J.L."/>
            <person name="Zhao S."/>
            <person name="Wan X."/>
        </authorList>
    </citation>
    <scope>NUCLEOTIDE SEQUENCE [LARGE SCALE GENOMIC DNA]</scope>
    <source>
        <strain evidence="9">cv. Shuchazao</strain>
        <tissue evidence="8">Leaf</tissue>
    </source>
</reference>
<accession>A0A4S4EHL3</accession>
<evidence type="ECO:0000256" key="5">
    <source>
        <dbReference type="ARBA" id="ARBA00023242"/>
    </source>
</evidence>
<evidence type="ECO:0000256" key="2">
    <source>
        <dbReference type="ARBA" id="ARBA00023015"/>
    </source>
</evidence>
<feature type="domain" description="TCP" evidence="7">
    <location>
        <begin position="37"/>
        <end position="91"/>
    </location>
</feature>
<feature type="compositionally biased region" description="Polar residues" evidence="6">
    <location>
        <begin position="1"/>
        <end position="20"/>
    </location>
</feature>
<evidence type="ECO:0000256" key="1">
    <source>
        <dbReference type="ARBA" id="ARBA00004123"/>
    </source>
</evidence>
<keyword evidence="3" id="KW-0238">DNA-binding</keyword>
<evidence type="ECO:0000256" key="3">
    <source>
        <dbReference type="ARBA" id="ARBA00023125"/>
    </source>
</evidence>
<proteinExistence type="predicted"/>
<dbReference type="GO" id="GO:0043565">
    <property type="term" value="F:sequence-specific DNA binding"/>
    <property type="evidence" value="ECO:0007669"/>
    <property type="project" value="TreeGrafter"/>
</dbReference>
<dbReference type="AlphaFoldDB" id="A0A4S4EHL3"/>
<dbReference type="PANTHER" id="PTHR31072:SF91">
    <property type="entry name" value="TRANSCRIPTION FACTOR TCP6"/>
    <property type="match status" value="1"/>
</dbReference>
<evidence type="ECO:0000256" key="4">
    <source>
        <dbReference type="ARBA" id="ARBA00023163"/>
    </source>
</evidence>
<organism evidence="8 9">
    <name type="scientific">Camellia sinensis var. sinensis</name>
    <name type="common">China tea</name>
    <dbReference type="NCBI Taxonomy" id="542762"/>
    <lineage>
        <taxon>Eukaryota</taxon>
        <taxon>Viridiplantae</taxon>
        <taxon>Streptophyta</taxon>
        <taxon>Embryophyta</taxon>
        <taxon>Tracheophyta</taxon>
        <taxon>Spermatophyta</taxon>
        <taxon>Magnoliopsida</taxon>
        <taxon>eudicotyledons</taxon>
        <taxon>Gunneridae</taxon>
        <taxon>Pentapetalae</taxon>
        <taxon>asterids</taxon>
        <taxon>Ericales</taxon>
        <taxon>Theaceae</taxon>
        <taxon>Camellia</taxon>
    </lineage>
</organism>
<gene>
    <name evidence="8" type="ORF">TEA_029922</name>
</gene>
<sequence>MSSEMLHRNFSSQNHISTTAAAAELVPTRKGGGSSSLKDRHTKVNGRGRRIRMPALCAARIFQLTRELGHRSDGETIEWLLRQAEPSIIAATGTGTTPAEPFSTPTSTIPSSQRSVFASLSPSYSRVPAPATPLTASMSGSRHIIMPGMLVAPPSCRVDLCRAASPAMGMEFTGDEFYRNMPFTALLMQPESDEAEERHNEEIFGV</sequence>
<dbReference type="InterPro" id="IPR005333">
    <property type="entry name" value="Transcription_factor_TCP"/>
</dbReference>
<dbReference type="InterPro" id="IPR017887">
    <property type="entry name" value="TF_TCP_subgr"/>
</dbReference>
<dbReference type="Proteomes" id="UP000306102">
    <property type="component" value="Unassembled WGS sequence"/>
</dbReference>
<dbReference type="GO" id="GO:0003700">
    <property type="term" value="F:DNA-binding transcription factor activity"/>
    <property type="evidence" value="ECO:0007669"/>
    <property type="project" value="InterPro"/>
</dbReference>
<dbReference type="STRING" id="542762.A0A4S4EHL3"/>
<dbReference type="PANTHER" id="PTHR31072">
    <property type="entry name" value="TRANSCRIPTION FACTOR TCP4-RELATED"/>
    <property type="match status" value="1"/>
</dbReference>
<evidence type="ECO:0000313" key="9">
    <source>
        <dbReference type="Proteomes" id="UP000306102"/>
    </source>
</evidence>
<comment type="caution">
    <text evidence="8">The sequence shown here is derived from an EMBL/GenBank/DDBJ whole genome shotgun (WGS) entry which is preliminary data.</text>
</comment>
<name>A0A4S4EHL3_CAMSN</name>
<keyword evidence="2" id="KW-0805">Transcription regulation</keyword>
<dbReference type="PROSITE" id="PS51369">
    <property type="entry name" value="TCP"/>
    <property type="match status" value="1"/>
</dbReference>
<dbReference type="Pfam" id="PF03634">
    <property type="entry name" value="TCP"/>
    <property type="match status" value="1"/>
</dbReference>
<feature type="region of interest" description="Disordered" evidence="6">
    <location>
        <begin position="1"/>
        <end position="44"/>
    </location>
</feature>
<keyword evidence="4" id="KW-0804">Transcription</keyword>
<evidence type="ECO:0000313" key="8">
    <source>
        <dbReference type="EMBL" id="THG15963.1"/>
    </source>
</evidence>
<dbReference type="GO" id="GO:0005634">
    <property type="term" value="C:nucleus"/>
    <property type="evidence" value="ECO:0007669"/>
    <property type="project" value="UniProtKB-SubCell"/>
</dbReference>
<evidence type="ECO:0000256" key="6">
    <source>
        <dbReference type="SAM" id="MobiDB-lite"/>
    </source>
</evidence>
<dbReference type="EMBL" id="SDRB02004376">
    <property type="protein sequence ID" value="THG15963.1"/>
    <property type="molecule type" value="Genomic_DNA"/>
</dbReference>
<evidence type="ECO:0000259" key="7">
    <source>
        <dbReference type="PROSITE" id="PS51369"/>
    </source>
</evidence>
<keyword evidence="9" id="KW-1185">Reference proteome</keyword>
<keyword evidence="5" id="KW-0539">Nucleus</keyword>